<dbReference type="Pfam" id="PF13400">
    <property type="entry name" value="Tad"/>
    <property type="match status" value="1"/>
</dbReference>
<dbReference type="OrthoDB" id="7418984at2"/>
<dbReference type="EMBL" id="QFYQ01000001">
    <property type="protein sequence ID" value="RAK56126.1"/>
    <property type="molecule type" value="Genomic_DNA"/>
</dbReference>
<reference evidence="4" key="1">
    <citation type="submission" date="2018-05" db="EMBL/GenBank/DDBJ databases">
        <authorList>
            <person name="Li X."/>
        </authorList>
    </citation>
    <scope>NUCLEOTIDE SEQUENCE [LARGE SCALE GENOMIC DNA]</scope>
    <source>
        <strain evidence="4">LX32</strain>
    </source>
</reference>
<feature type="transmembrane region" description="Helical" evidence="1">
    <location>
        <begin position="35"/>
        <end position="54"/>
    </location>
</feature>
<sequence length="475" mass="48236">MSPHLMHSTSGAIRSGVAACAAYCVRLWRNRTGNVAPLFALMLVPLVAALGMAGEGSSWFMLQRSAQNVADQAALAAAVNACAPGASCATGGTTYVSEARAVAARYTFVNGANDTTVAASTATAPAPCTSSDVCYVVTIQRKVPVYLLKVLGFTGTTTTAGGLDAQNIYATAWAKRTNSTSEFCITTLSSSGNSFRVNGGAQLNLTGCSIFAPNGGTSCNGQTGSTISYTYVGSTGGSNDNCGTEVANTLPLLDPYAGLASANLPSTLVQNCGGVFPKDGNKVTLPASNQLGGTMSFSGGSALCGDVKLVSDVTVTGDSTLIIENGHLDLNGHTMRTATNASLTLVFSGTTANGYDHFPKGAQGSVLDFAAPTSGPWSGVAIYQDPVLTSGVDFTVSGSTPQFDISGLIYAPKATITLSGAINHATAGLACLAFFVYQVQINGTAAIFATPTIDCPRAGLDPGSVSTLQQVVLVQ</sequence>
<dbReference type="InterPro" id="IPR028087">
    <property type="entry name" value="Tad_N"/>
</dbReference>
<gene>
    <name evidence="3" type="ORF">DJ017_17205</name>
</gene>
<evidence type="ECO:0000259" key="2">
    <source>
        <dbReference type="Pfam" id="PF13400"/>
    </source>
</evidence>
<keyword evidence="1" id="KW-0812">Transmembrane</keyword>
<keyword evidence="1" id="KW-0472">Membrane</keyword>
<keyword evidence="4" id="KW-1185">Reference proteome</keyword>
<evidence type="ECO:0000313" key="4">
    <source>
        <dbReference type="Proteomes" id="UP000249254"/>
    </source>
</evidence>
<feature type="domain" description="Putative Flp pilus-assembly TadG-like N-terminal" evidence="2">
    <location>
        <begin position="33"/>
        <end position="79"/>
    </location>
</feature>
<dbReference type="Proteomes" id="UP000249254">
    <property type="component" value="Unassembled WGS sequence"/>
</dbReference>
<dbReference type="AlphaFoldDB" id="A0A328AQV6"/>
<dbReference type="RefSeq" id="WP_111529874.1">
    <property type="nucleotide sequence ID" value="NZ_JBHRSG010000003.1"/>
</dbReference>
<protein>
    <recommendedName>
        <fullName evidence="2">Putative Flp pilus-assembly TadG-like N-terminal domain-containing protein</fullName>
    </recommendedName>
</protein>
<evidence type="ECO:0000256" key="1">
    <source>
        <dbReference type="SAM" id="Phobius"/>
    </source>
</evidence>
<evidence type="ECO:0000313" key="3">
    <source>
        <dbReference type="EMBL" id="RAK56126.1"/>
    </source>
</evidence>
<name>A0A328AQV6_9CAUL</name>
<accession>A0A328AQV6</accession>
<organism evidence="3 4">
    <name type="scientific">Phenylobacterium soli</name>
    <dbReference type="NCBI Taxonomy" id="2170551"/>
    <lineage>
        <taxon>Bacteria</taxon>
        <taxon>Pseudomonadati</taxon>
        <taxon>Pseudomonadota</taxon>
        <taxon>Alphaproteobacteria</taxon>
        <taxon>Caulobacterales</taxon>
        <taxon>Caulobacteraceae</taxon>
        <taxon>Phenylobacterium</taxon>
    </lineage>
</organism>
<proteinExistence type="predicted"/>
<keyword evidence="1" id="KW-1133">Transmembrane helix</keyword>
<comment type="caution">
    <text evidence="3">The sequence shown here is derived from an EMBL/GenBank/DDBJ whole genome shotgun (WGS) entry which is preliminary data.</text>
</comment>